<dbReference type="InterPro" id="IPR036047">
    <property type="entry name" value="F-box-like_dom_sf"/>
</dbReference>
<feature type="domain" description="F-box" evidence="1">
    <location>
        <begin position="38"/>
        <end position="84"/>
    </location>
</feature>
<keyword evidence="3" id="KW-1185">Reference proteome</keyword>
<gene>
    <name evidence="2" type="ORF">R1flu_020166</name>
</gene>
<accession>A0ABD1ZL00</accession>
<dbReference type="InterPro" id="IPR050796">
    <property type="entry name" value="SCF_F-box_component"/>
</dbReference>
<proteinExistence type="predicted"/>
<dbReference type="SUPFAM" id="SSF50965">
    <property type="entry name" value="Galactose oxidase, central domain"/>
    <property type="match status" value="1"/>
</dbReference>
<dbReference type="InterPro" id="IPR015915">
    <property type="entry name" value="Kelch-typ_b-propeller"/>
</dbReference>
<dbReference type="Gene3D" id="2.120.10.80">
    <property type="entry name" value="Kelch-type beta propeller"/>
    <property type="match status" value="1"/>
</dbReference>
<dbReference type="PROSITE" id="PS50181">
    <property type="entry name" value="FBOX"/>
    <property type="match status" value="1"/>
</dbReference>
<evidence type="ECO:0000313" key="3">
    <source>
        <dbReference type="Proteomes" id="UP001605036"/>
    </source>
</evidence>
<dbReference type="SMART" id="SM00256">
    <property type="entry name" value="FBOX"/>
    <property type="match status" value="1"/>
</dbReference>
<dbReference type="EMBL" id="JBHFFA010000001">
    <property type="protein sequence ID" value="KAL2652038.1"/>
    <property type="molecule type" value="Genomic_DNA"/>
</dbReference>
<evidence type="ECO:0000259" key="1">
    <source>
        <dbReference type="PROSITE" id="PS50181"/>
    </source>
</evidence>
<reference evidence="2 3" key="1">
    <citation type="submission" date="2024-09" db="EMBL/GenBank/DDBJ databases">
        <title>Chromosome-scale assembly of Riccia fluitans.</title>
        <authorList>
            <person name="Paukszto L."/>
            <person name="Sawicki J."/>
            <person name="Karawczyk K."/>
            <person name="Piernik-Szablinska J."/>
            <person name="Szczecinska M."/>
            <person name="Mazdziarz M."/>
        </authorList>
    </citation>
    <scope>NUCLEOTIDE SEQUENCE [LARGE SCALE GENOMIC DNA]</scope>
    <source>
        <strain evidence="2">Rf_01</strain>
        <tissue evidence="2">Aerial parts of the thallus</tissue>
    </source>
</reference>
<dbReference type="PANTHER" id="PTHR31672:SF2">
    <property type="entry name" value="F-BOX DOMAIN-CONTAINING PROTEIN"/>
    <property type="match status" value="1"/>
</dbReference>
<dbReference type="InterPro" id="IPR001810">
    <property type="entry name" value="F-box_dom"/>
</dbReference>
<dbReference type="Proteomes" id="UP001605036">
    <property type="component" value="Unassembled WGS sequence"/>
</dbReference>
<comment type="caution">
    <text evidence="2">The sequence shown here is derived from an EMBL/GenBank/DDBJ whole genome shotgun (WGS) entry which is preliminary data.</text>
</comment>
<organism evidence="2 3">
    <name type="scientific">Riccia fluitans</name>
    <dbReference type="NCBI Taxonomy" id="41844"/>
    <lineage>
        <taxon>Eukaryota</taxon>
        <taxon>Viridiplantae</taxon>
        <taxon>Streptophyta</taxon>
        <taxon>Embryophyta</taxon>
        <taxon>Marchantiophyta</taxon>
        <taxon>Marchantiopsida</taxon>
        <taxon>Marchantiidae</taxon>
        <taxon>Marchantiales</taxon>
        <taxon>Ricciaceae</taxon>
        <taxon>Riccia</taxon>
    </lineage>
</organism>
<name>A0ABD1ZL00_9MARC</name>
<dbReference type="InterPro" id="IPR011043">
    <property type="entry name" value="Gal_Oxase/kelch_b-propeller"/>
</dbReference>
<dbReference type="Pfam" id="PF00646">
    <property type="entry name" value="F-box"/>
    <property type="match status" value="1"/>
</dbReference>
<sequence>MDIDASSSCSLWRAMEGLSQEAKEQQDDLKPKESEMNSEIWSQLPEVLLDKIFARLPLRALFRTRILSKRWDGAIARSLSFQAEISSLSSKWEYYCPVFWSWSCEWLIGYDRRSQTWHKLFKISYFPGISKVRWLSGGGAGSLLCFHQGGWSGGDLFIHVTNPFLRKWHKLPSTNTPSRPMLDIVHALPLGSNDYEVIVITQDDRNVFGEEAAPFNSPRSALCAEVYNRHTDSWTTDNAGPLVPREMRKVSSAFFDGTLYFVLANCGFKSFKNLRLFAYHARRRQWTVIPHPFEEQDDVYQCGIVVCHRKVLLVMMSNRDRPQHTFKFPHSIHGPSYIPRNSIHIYRIDVHTHEILEVCRGPDEDIEDAEIVEGFASDDECLYLQAYGHGIVLQFDFPKRIWSCLPIVSGPIHYHSRPDISARWFGPNFKWTNVTFQPGLNPFAMLELQPGPLDSNLRHYDNSIPGTVSDQTHEHQLVT</sequence>
<dbReference type="PANTHER" id="PTHR31672">
    <property type="entry name" value="BNACNNG10540D PROTEIN"/>
    <property type="match status" value="1"/>
</dbReference>
<protein>
    <recommendedName>
        <fullName evidence="1">F-box domain-containing protein</fullName>
    </recommendedName>
</protein>
<evidence type="ECO:0000313" key="2">
    <source>
        <dbReference type="EMBL" id="KAL2652038.1"/>
    </source>
</evidence>
<dbReference type="AlphaFoldDB" id="A0ABD1ZL00"/>
<dbReference type="SUPFAM" id="SSF81383">
    <property type="entry name" value="F-box domain"/>
    <property type="match status" value="1"/>
</dbReference>